<evidence type="ECO:0000256" key="1">
    <source>
        <dbReference type="ARBA" id="ARBA00006336"/>
    </source>
</evidence>
<evidence type="ECO:0000256" key="2">
    <source>
        <dbReference type="ARBA" id="ARBA00022642"/>
    </source>
</evidence>
<dbReference type="InterPro" id="IPR052347">
    <property type="entry name" value="Isochorismatase_Nicotinamidase"/>
</dbReference>
<comment type="pathway">
    <text evidence="5">Cofactor biosynthesis; nicotinate biosynthesis; nicotinate from nicotinamide: step 1/1.</text>
</comment>
<sequence>MKAQCGISCVMAMLAAGAMAVPFSRHLHRNTALVIIDVQNDFIEGSLNNSRAPAILPQLYKLLDEHEWPLIIASQDWHPIGHVSFASSHEGAKPGDKSLQPFITEPTRDFQNQSLSKNHCVPGTWGAEIEPGVQTRLHTLEGYFTSVNYIKKAQNHTVDSYSAFADNQHYRFTTLNDELRAHKIDNIVLGGLVTNACVRGTSMDGIKLGYNVTLLSDATESTTQAVKDYALAELDAFGVYIMTTAEWEAQNKV</sequence>
<name>A0A1C1C674_9EURO</name>
<evidence type="ECO:0000256" key="5">
    <source>
        <dbReference type="ARBA" id="ARBA00037900"/>
    </source>
</evidence>
<evidence type="ECO:0000259" key="9">
    <source>
        <dbReference type="Pfam" id="PF00857"/>
    </source>
</evidence>
<dbReference type="GO" id="GO:0008936">
    <property type="term" value="F:nicotinamidase activity"/>
    <property type="evidence" value="ECO:0007669"/>
    <property type="project" value="UniProtKB-EC"/>
</dbReference>
<dbReference type="GO" id="GO:0019363">
    <property type="term" value="P:pyridine nucleotide biosynthetic process"/>
    <property type="evidence" value="ECO:0007669"/>
    <property type="project" value="UniProtKB-KW"/>
</dbReference>
<dbReference type="Pfam" id="PF00857">
    <property type="entry name" value="Isochorismatase"/>
    <property type="match status" value="1"/>
</dbReference>
<dbReference type="EMBL" id="LGRB01000022">
    <property type="protein sequence ID" value="OCT44043.1"/>
    <property type="molecule type" value="Genomic_DNA"/>
</dbReference>
<keyword evidence="4" id="KW-0378">Hydrolase</keyword>
<gene>
    <name evidence="10" type="primary">pncA</name>
    <name evidence="10" type="ORF">CLCR_00116</name>
</gene>
<keyword evidence="8" id="KW-0732">Signal</keyword>
<evidence type="ECO:0000313" key="10">
    <source>
        <dbReference type="EMBL" id="OCT44043.1"/>
    </source>
</evidence>
<organism evidence="10 11">
    <name type="scientific">Cladophialophora carrionii</name>
    <dbReference type="NCBI Taxonomy" id="86049"/>
    <lineage>
        <taxon>Eukaryota</taxon>
        <taxon>Fungi</taxon>
        <taxon>Dikarya</taxon>
        <taxon>Ascomycota</taxon>
        <taxon>Pezizomycotina</taxon>
        <taxon>Eurotiomycetes</taxon>
        <taxon>Chaetothyriomycetidae</taxon>
        <taxon>Chaetothyriales</taxon>
        <taxon>Herpotrichiellaceae</taxon>
        <taxon>Cladophialophora</taxon>
    </lineage>
</organism>
<evidence type="ECO:0000256" key="6">
    <source>
        <dbReference type="ARBA" id="ARBA00039017"/>
    </source>
</evidence>
<accession>A0A1C1C674</accession>
<evidence type="ECO:0000256" key="4">
    <source>
        <dbReference type="ARBA" id="ARBA00022801"/>
    </source>
</evidence>
<dbReference type="InterPro" id="IPR036380">
    <property type="entry name" value="Isochorismatase-like_sf"/>
</dbReference>
<evidence type="ECO:0000256" key="7">
    <source>
        <dbReference type="ARBA" id="ARBA00043224"/>
    </source>
</evidence>
<evidence type="ECO:0000313" key="11">
    <source>
        <dbReference type="Proteomes" id="UP000094526"/>
    </source>
</evidence>
<dbReference type="OrthoDB" id="167809at2759"/>
<dbReference type="PANTHER" id="PTHR11080:SF2">
    <property type="entry name" value="LD05707P"/>
    <property type="match status" value="1"/>
</dbReference>
<dbReference type="PANTHER" id="PTHR11080">
    <property type="entry name" value="PYRAZINAMIDASE/NICOTINAMIDASE"/>
    <property type="match status" value="1"/>
</dbReference>
<dbReference type="InterPro" id="IPR000868">
    <property type="entry name" value="Isochorismatase-like_dom"/>
</dbReference>
<dbReference type="SUPFAM" id="SSF52499">
    <property type="entry name" value="Isochorismatase-like hydrolases"/>
    <property type="match status" value="1"/>
</dbReference>
<dbReference type="GO" id="GO:0046872">
    <property type="term" value="F:metal ion binding"/>
    <property type="evidence" value="ECO:0007669"/>
    <property type="project" value="UniProtKB-KW"/>
</dbReference>
<dbReference type="STRING" id="86049.A0A1C1C674"/>
<feature type="domain" description="Isochorismatase-like" evidence="9">
    <location>
        <begin position="31"/>
        <end position="246"/>
    </location>
</feature>
<evidence type="ECO:0000256" key="8">
    <source>
        <dbReference type="SAM" id="SignalP"/>
    </source>
</evidence>
<dbReference type="AlphaFoldDB" id="A0A1C1C674"/>
<reference evidence="11" key="1">
    <citation type="submission" date="2015-07" db="EMBL/GenBank/DDBJ databases">
        <authorList>
            <person name="Teixeira M.M."/>
            <person name="Souza R.C."/>
            <person name="Almeida L.G."/>
            <person name="Vicente V.A."/>
            <person name="de Hoog S."/>
            <person name="Bocca A.L."/>
            <person name="de Almeida S.R."/>
            <person name="Vasconcelos A.T."/>
            <person name="Felipe M.S."/>
        </authorList>
    </citation>
    <scope>NUCLEOTIDE SEQUENCE [LARGE SCALE GENOMIC DNA]</scope>
    <source>
        <strain evidence="11">KSF</strain>
    </source>
</reference>
<protein>
    <recommendedName>
        <fullName evidence="6">nicotinamidase</fullName>
        <ecNumber evidence="6">3.5.1.19</ecNumber>
    </recommendedName>
    <alternativeName>
        <fullName evidence="7">Nicotinamide deamidase</fullName>
    </alternativeName>
</protein>
<comment type="similarity">
    <text evidence="1">Belongs to the isochorismatase family.</text>
</comment>
<evidence type="ECO:0000256" key="3">
    <source>
        <dbReference type="ARBA" id="ARBA00022723"/>
    </source>
</evidence>
<keyword evidence="3" id="KW-0479">Metal-binding</keyword>
<proteinExistence type="inferred from homology"/>
<feature type="signal peptide" evidence="8">
    <location>
        <begin position="1"/>
        <end position="20"/>
    </location>
</feature>
<keyword evidence="2" id="KW-0662">Pyridine nucleotide biosynthesis</keyword>
<dbReference type="Proteomes" id="UP000094526">
    <property type="component" value="Unassembled WGS sequence"/>
</dbReference>
<keyword evidence="11" id="KW-1185">Reference proteome</keyword>
<dbReference type="VEuPathDB" id="FungiDB:CLCR_00116"/>
<dbReference type="Gene3D" id="3.40.50.850">
    <property type="entry name" value="Isochorismatase-like"/>
    <property type="match status" value="1"/>
</dbReference>
<dbReference type="VEuPathDB" id="FungiDB:G647_08778"/>
<dbReference type="EC" id="3.5.1.19" evidence="6"/>
<feature type="chain" id="PRO_5008650633" description="nicotinamidase" evidence="8">
    <location>
        <begin position="21"/>
        <end position="253"/>
    </location>
</feature>
<comment type="caution">
    <text evidence="10">The sequence shown here is derived from an EMBL/GenBank/DDBJ whole genome shotgun (WGS) entry which is preliminary data.</text>
</comment>